<dbReference type="Gene3D" id="3.30.420.10">
    <property type="entry name" value="Ribonuclease H-like superfamily/Ribonuclease H"/>
    <property type="match status" value="1"/>
</dbReference>
<dbReference type="Pfam" id="PF13384">
    <property type="entry name" value="HTH_23"/>
    <property type="match status" value="1"/>
</dbReference>
<dbReference type="RefSeq" id="WP_380643401.1">
    <property type="nucleotide sequence ID" value="NZ_JBHSQO010000075.1"/>
</dbReference>
<evidence type="ECO:0000259" key="2">
    <source>
        <dbReference type="Pfam" id="PF13358"/>
    </source>
</evidence>
<accession>A0ABW1PH74</accession>
<dbReference type="Pfam" id="PF13592">
    <property type="entry name" value="HTH_33"/>
    <property type="match status" value="1"/>
</dbReference>
<feature type="region of interest" description="Disordered" evidence="1">
    <location>
        <begin position="164"/>
        <end position="209"/>
    </location>
</feature>
<sequence length="356" mass="40639">MRYAQGGGLTPREQRARERIRLEAGARFARGERTAVVAAELRVGVRQVEKWRRSWREGGLDALRSAGPMSVERLSPVQWERLVRELGKGPLAHGWDEGGGWTLSRVKTVIGRLFRVGYTVQGVWRLLRRHGWSVQVPAHRALERDDGAVGVWHEEVWPWVKDSRGTWAPSSASRTRRPGAETTERAQLGTTRSDPGVHRARPPRGLGVHRRSAVLQPGDRPRLLYRLRLWRGRKGERRGFAWAEYRDLVLATHNRLKAPLVWIWDNLNVHKTHELTDFITANRDWLRVVHLPSYAPDLNPTEGVCSLLKRSLTDFAAADLDHLVRVVKRKLKKIQYRPDVLDGCLTQTGLTLTTTP</sequence>
<feature type="domain" description="Tc1-like transposase DDE" evidence="2">
    <location>
        <begin position="255"/>
        <end position="316"/>
    </location>
</feature>
<keyword evidence="5" id="KW-1185">Reference proteome</keyword>
<feature type="compositionally biased region" description="Basic residues" evidence="1">
    <location>
        <begin position="198"/>
        <end position="209"/>
    </location>
</feature>
<evidence type="ECO:0000313" key="4">
    <source>
        <dbReference type="EMBL" id="MFC6094800.1"/>
    </source>
</evidence>
<feature type="domain" description="Winged helix-turn helix" evidence="3">
    <location>
        <begin position="98"/>
        <end position="155"/>
    </location>
</feature>
<dbReference type="InterPro" id="IPR038717">
    <property type="entry name" value="Tc1-like_DDE_dom"/>
</dbReference>
<dbReference type="Pfam" id="PF13358">
    <property type="entry name" value="DDE_3"/>
    <property type="match status" value="1"/>
</dbReference>
<evidence type="ECO:0000313" key="5">
    <source>
        <dbReference type="Proteomes" id="UP001596220"/>
    </source>
</evidence>
<dbReference type="SUPFAM" id="SSF46689">
    <property type="entry name" value="Homeodomain-like"/>
    <property type="match status" value="1"/>
</dbReference>
<reference evidence="5" key="1">
    <citation type="journal article" date="2019" name="Int. J. Syst. Evol. Microbiol.">
        <title>The Global Catalogue of Microorganisms (GCM) 10K type strain sequencing project: providing services to taxonomists for standard genome sequencing and annotation.</title>
        <authorList>
            <consortium name="The Broad Institute Genomics Platform"/>
            <consortium name="The Broad Institute Genome Sequencing Center for Infectious Disease"/>
            <person name="Wu L."/>
            <person name="Ma J."/>
        </authorList>
    </citation>
    <scope>NUCLEOTIDE SEQUENCE [LARGE SCALE GENOMIC DNA]</scope>
    <source>
        <strain evidence="5">CGMCC 4.7246</strain>
    </source>
</reference>
<evidence type="ECO:0000259" key="3">
    <source>
        <dbReference type="Pfam" id="PF13592"/>
    </source>
</evidence>
<evidence type="ECO:0000256" key="1">
    <source>
        <dbReference type="SAM" id="MobiDB-lite"/>
    </source>
</evidence>
<dbReference type="InterPro" id="IPR036397">
    <property type="entry name" value="RNaseH_sf"/>
</dbReference>
<protein>
    <submittedName>
        <fullName evidence="4">Winged helix-turn-helix domain-containing protein</fullName>
    </submittedName>
</protein>
<dbReference type="Proteomes" id="UP001596220">
    <property type="component" value="Unassembled WGS sequence"/>
</dbReference>
<dbReference type="InterPro" id="IPR009057">
    <property type="entry name" value="Homeodomain-like_sf"/>
</dbReference>
<organism evidence="4 5">
    <name type="scientific">Saccharothrix lopnurensis</name>
    <dbReference type="NCBI Taxonomy" id="1670621"/>
    <lineage>
        <taxon>Bacteria</taxon>
        <taxon>Bacillati</taxon>
        <taxon>Actinomycetota</taxon>
        <taxon>Actinomycetes</taxon>
        <taxon>Pseudonocardiales</taxon>
        <taxon>Pseudonocardiaceae</taxon>
        <taxon>Saccharothrix</taxon>
    </lineage>
</organism>
<proteinExistence type="predicted"/>
<comment type="caution">
    <text evidence="4">The sequence shown here is derived from an EMBL/GenBank/DDBJ whole genome shotgun (WGS) entry which is preliminary data.</text>
</comment>
<gene>
    <name evidence="4" type="ORF">ACFP3R_36530</name>
</gene>
<dbReference type="InterPro" id="IPR025959">
    <property type="entry name" value="Winged_HTH_dom"/>
</dbReference>
<dbReference type="EMBL" id="JBHSQO010000075">
    <property type="protein sequence ID" value="MFC6094800.1"/>
    <property type="molecule type" value="Genomic_DNA"/>
</dbReference>
<name>A0ABW1PH74_9PSEU</name>